<dbReference type="InterPro" id="IPR036884">
    <property type="entry name" value="2Fe-2S-bd_dom_sf"/>
</dbReference>
<evidence type="ECO:0000256" key="5">
    <source>
        <dbReference type="ARBA" id="ARBA00023014"/>
    </source>
</evidence>
<dbReference type="OrthoDB" id="9775084at2"/>
<evidence type="ECO:0000313" key="7">
    <source>
        <dbReference type="EMBL" id="SFL87882.1"/>
    </source>
</evidence>
<dbReference type="SUPFAM" id="SSF47741">
    <property type="entry name" value="CO dehydrogenase ISP C-domain like"/>
    <property type="match status" value="1"/>
</dbReference>
<evidence type="ECO:0000256" key="1">
    <source>
        <dbReference type="ARBA" id="ARBA00022714"/>
    </source>
</evidence>
<evidence type="ECO:0000313" key="8">
    <source>
        <dbReference type="Proteomes" id="UP000199581"/>
    </source>
</evidence>
<dbReference type="PROSITE" id="PS51085">
    <property type="entry name" value="2FE2S_FER_2"/>
    <property type="match status" value="1"/>
</dbReference>
<dbReference type="Gene3D" id="3.10.20.30">
    <property type="match status" value="1"/>
</dbReference>
<proteinExistence type="predicted"/>
<feature type="domain" description="2Fe-2S ferredoxin-type" evidence="6">
    <location>
        <begin position="1"/>
        <end position="77"/>
    </location>
</feature>
<dbReference type="Pfam" id="PF01799">
    <property type="entry name" value="Fer2_2"/>
    <property type="match status" value="1"/>
</dbReference>
<keyword evidence="2" id="KW-0479">Metal-binding</keyword>
<dbReference type="Pfam" id="PF00111">
    <property type="entry name" value="Fer2"/>
    <property type="match status" value="1"/>
</dbReference>
<organism evidence="7 8">
    <name type="scientific">Desulfomicrobium norvegicum (strain DSM 1741 / NCIMB 8310)</name>
    <name type="common">Desulfovibrio baculatus (strain Norway 4)</name>
    <name type="synonym">Desulfovibrio desulfuricans (strain Norway 4)</name>
    <dbReference type="NCBI Taxonomy" id="52561"/>
    <lineage>
        <taxon>Bacteria</taxon>
        <taxon>Pseudomonadati</taxon>
        <taxon>Thermodesulfobacteriota</taxon>
        <taxon>Desulfovibrionia</taxon>
        <taxon>Desulfovibrionales</taxon>
        <taxon>Desulfomicrobiaceae</taxon>
        <taxon>Desulfomicrobium</taxon>
    </lineage>
</organism>
<keyword evidence="5" id="KW-0411">Iron-sulfur</keyword>
<dbReference type="PROSITE" id="PS00197">
    <property type="entry name" value="2FE2S_FER_1"/>
    <property type="match status" value="1"/>
</dbReference>
<dbReference type="EMBL" id="FOTO01000008">
    <property type="protein sequence ID" value="SFL87882.1"/>
    <property type="molecule type" value="Genomic_DNA"/>
</dbReference>
<dbReference type="InterPro" id="IPR051452">
    <property type="entry name" value="Diverse_Oxidoreductases"/>
</dbReference>
<dbReference type="InterPro" id="IPR001041">
    <property type="entry name" value="2Fe-2S_ferredoxin-type"/>
</dbReference>
<name>A0A8G2F8G8_DESNO</name>
<dbReference type="Proteomes" id="UP000199581">
    <property type="component" value="Unassembled WGS sequence"/>
</dbReference>
<keyword evidence="8" id="KW-1185">Reference proteome</keyword>
<dbReference type="PANTHER" id="PTHR44379">
    <property type="entry name" value="OXIDOREDUCTASE WITH IRON-SULFUR SUBUNIT"/>
    <property type="match status" value="1"/>
</dbReference>
<dbReference type="PANTHER" id="PTHR44379:SF8">
    <property type="entry name" value="XANTHINE DEHYDROGENASE IRON-SULFUR-BINDING SUBUNIT XDHC-RELATED"/>
    <property type="match status" value="1"/>
</dbReference>
<dbReference type="CDD" id="cd00207">
    <property type="entry name" value="fer2"/>
    <property type="match status" value="1"/>
</dbReference>
<keyword evidence="3" id="KW-0560">Oxidoreductase</keyword>
<dbReference type="GO" id="GO:0051537">
    <property type="term" value="F:2 iron, 2 sulfur cluster binding"/>
    <property type="evidence" value="ECO:0007669"/>
    <property type="project" value="UniProtKB-KW"/>
</dbReference>
<dbReference type="FunFam" id="1.10.150.120:FF:000003">
    <property type="entry name" value="Carbon monoxide dehydrogenase, small subunit"/>
    <property type="match status" value="1"/>
</dbReference>
<dbReference type="InterPro" id="IPR002888">
    <property type="entry name" value="2Fe-2S-bd"/>
</dbReference>
<dbReference type="AlphaFoldDB" id="A0A8G2F8G8"/>
<evidence type="ECO:0000256" key="2">
    <source>
        <dbReference type="ARBA" id="ARBA00022723"/>
    </source>
</evidence>
<dbReference type="GO" id="GO:0016491">
    <property type="term" value="F:oxidoreductase activity"/>
    <property type="evidence" value="ECO:0007669"/>
    <property type="project" value="UniProtKB-KW"/>
</dbReference>
<protein>
    <submittedName>
        <fullName evidence="7">Carbon-monoxide dehydrogenase small subunit</fullName>
    </submittedName>
</protein>
<dbReference type="InterPro" id="IPR012675">
    <property type="entry name" value="Beta-grasp_dom_sf"/>
</dbReference>
<dbReference type="Gene3D" id="1.10.150.120">
    <property type="entry name" value="[2Fe-2S]-binding domain"/>
    <property type="match status" value="1"/>
</dbReference>
<dbReference type="GO" id="GO:0046872">
    <property type="term" value="F:metal ion binding"/>
    <property type="evidence" value="ECO:0007669"/>
    <property type="project" value="UniProtKB-KW"/>
</dbReference>
<reference evidence="7 8" key="1">
    <citation type="submission" date="2016-10" db="EMBL/GenBank/DDBJ databases">
        <authorList>
            <person name="Varghese N."/>
            <person name="Submissions S."/>
        </authorList>
    </citation>
    <scope>NUCLEOTIDE SEQUENCE [LARGE SCALE GENOMIC DNA]</scope>
    <source>
        <strain evidence="7 8">DSM 1741</strain>
    </source>
</reference>
<sequence length="151" mass="16132">MIIRFCINGRDTELDVRGDERAVDLLRERLGLTGTKEGCGTGECGACAILINGRARLSCLTLAAQLDGQNLTTIEGLGSLETPHALQRSFAEHGAVQCGFCTPGMVVAAADLLARDPHPGRETIREALSGNLCRCTGYTRILDAVHKVEKP</sequence>
<accession>A0A8G2F8G8</accession>
<keyword evidence="1" id="KW-0001">2Fe-2S</keyword>
<dbReference type="SUPFAM" id="SSF54292">
    <property type="entry name" value="2Fe-2S ferredoxin-like"/>
    <property type="match status" value="1"/>
</dbReference>
<evidence type="ECO:0000259" key="6">
    <source>
        <dbReference type="PROSITE" id="PS51085"/>
    </source>
</evidence>
<dbReference type="RefSeq" id="WP_092192818.1">
    <property type="nucleotide sequence ID" value="NZ_FOTO01000008.1"/>
</dbReference>
<dbReference type="InterPro" id="IPR036010">
    <property type="entry name" value="2Fe-2S_ferredoxin-like_sf"/>
</dbReference>
<comment type="caution">
    <text evidence="7">The sequence shown here is derived from an EMBL/GenBank/DDBJ whole genome shotgun (WGS) entry which is preliminary data.</text>
</comment>
<dbReference type="InterPro" id="IPR006058">
    <property type="entry name" value="2Fe2S_fd_BS"/>
</dbReference>
<gene>
    <name evidence="7" type="ORF">SAMN05421830_10884</name>
</gene>
<keyword evidence="4" id="KW-0408">Iron</keyword>
<evidence type="ECO:0000256" key="3">
    <source>
        <dbReference type="ARBA" id="ARBA00023002"/>
    </source>
</evidence>
<evidence type="ECO:0000256" key="4">
    <source>
        <dbReference type="ARBA" id="ARBA00023004"/>
    </source>
</evidence>